<evidence type="ECO:0000256" key="3">
    <source>
        <dbReference type="ARBA" id="ARBA00022670"/>
    </source>
</evidence>
<keyword evidence="5" id="KW-0378">Hydrolase</keyword>
<evidence type="ECO:0000313" key="9">
    <source>
        <dbReference type="EMBL" id="QDZ23801.1"/>
    </source>
</evidence>
<dbReference type="Pfam" id="PF21403">
    <property type="entry name" value="OTU1_UBXL"/>
    <property type="match status" value="1"/>
</dbReference>
<dbReference type="InterPro" id="IPR048857">
    <property type="entry name" value="OTU1_Ubl"/>
</dbReference>
<keyword evidence="4" id="KW-0833">Ubl conjugation pathway</keyword>
<evidence type="ECO:0000256" key="4">
    <source>
        <dbReference type="ARBA" id="ARBA00022786"/>
    </source>
</evidence>
<evidence type="ECO:0000256" key="1">
    <source>
        <dbReference type="ARBA" id="ARBA00000707"/>
    </source>
</evidence>
<dbReference type="AlphaFoldDB" id="A0A5B8MTT9"/>
<reference evidence="9 10" key="1">
    <citation type="submission" date="2018-07" db="EMBL/GenBank/DDBJ databases">
        <title>The complete nuclear genome of the prasinophyte Chloropicon primus (CCMP1205).</title>
        <authorList>
            <person name="Pombert J.-F."/>
            <person name="Otis C."/>
            <person name="Turmel M."/>
            <person name="Lemieux C."/>
        </authorList>
    </citation>
    <scope>NUCLEOTIDE SEQUENCE [LARGE SCALE GENOMIC DNA]</scope>
    <source>
        <strain evidence="9 10">CCMP1205</strain>
    </source>
</reference>
<feature type="region of interest" description="Disordered" evidence="7">
    <location>
        <begin position="86"/>
        <end position="132"/>
    </location>
</feature>
<evidence type="ECO:0000256" key="7">
    <source>
        <dbReference type="SAM" id="MobiDB-lite"/>
    </source>
</evidence>
<feature type="region of interest" description="Disordered" evidence="7">
    <location>
        <begin position="148"/>
        <end position="172"/>
    </location>
</feature>
<gene>
    <name evidence="9" type="ORF">A3770_11p63190</name>
</gene>
<dbReference type="Gene3D" id="3.10.20.90">
    <property type="entry name" value="Phosphatidylinositol 3-kinase Catalytic Subunit, Chain A, domain 1"/>
    <property type="match status" value="1"/>
</dbReference>
<keyword evidence="6" id="KW-0788">Thiol protease</keyword>
<comment type="catalytic activity">
    <reaction evidence="1">
        <text>Thiol-dependent hydrolysis of ester, thioester, amide, peptide and isopeptide bonds formed by the C-terminal Gly of ubiquitin (a 76-residue protein attached to proteins as an intracellular targeting signal).</text>
        <dbReference type="EC" id="3.4.19.12"/>
    </reaction>
</comment>
<dbReference type="EC" id="3.4.19.12" evidence="2"/>
<feature type="domain" description="OTU1 Ubl" evidence="8">
    <location>
        <begin position="6"/>
        <end position="58"/>
    </location>
</feature>
<evidence type="ECO:0000259" key="8">
    <source>
        <dbReference type="Pfam" id="PF21403"/>
    </source>
</evidence>
<feature type="compositionally biased region" description="Basic and acidic residues" evidence="7">
    <location>
        <begin position="86"/>
        <end position="100"/>
    </location>
</feature>
<feature type="compositionally biased region" description="Basic residues" evidence="7">
    <location>
        <begin position="150"/>
        <end position="162"/>
    </location>
</feature>
<keyword evidence="3" id="KW-0645">Protease</keyword>
<accession>A0A5B8MTT9</accession>
<sequence>MQAWQLRVRGLKGQLGETLEVPQGGDTTLQELVRLAAKASRIAQKRVVIKYGFPPKKIEEERLAERSTTTIAQAGIQNKEVLVIERGDPGQGDRVEETKLSKGPGSGSRAPTKAPAAQPGGSGASAGTPKRTLVPAGKTKVRITKSGEVKHKRVMKRKKRIKMPSGAGRTLAGASSLEEAADNDSFVLGRARDGHDAAVARIGAELVSAGRNSGTKDTLKSSALKSLRQTFRAARQQHGAYVEAEEKVAACMAGRSRFENMDDQSGRIRCIYTKTTGRKEKEECVTDIPGFLLKAILKQIASEDDQVQVQNLMPVNMALVSPRVFWSVVRHGKVGPGVTFTQALEFIVPDVDWNKLIEQRKRARPEKYGDYVPH</sequence>
<proteinExistence type="predicted"/>
<evidence type="ECO:0000256" key="2">
    <source>
        <dbReference type="ARBA" id="ARBA00012759"/>
    </source>
</evidence>
<dbReference type="Proteomes" id="UP000316726">
    <property type="component" value="Chromosome 11"/>
</dbReference>
<dbReference type="EMBL" id="CP031044">
    <property type="protein sequence ID" value="QDZ23801.1"/>
    <property type="molecule type" value="Genomic_DNA"/>
</dbReference>
<dbReference type="STRING" id="1764295.A0A5B8MTT9"/>
<name>A0A5B8MTT9_9CHLO</name>
<evidence type="ECO:0000256" key="6">
    <source>
        <dbReference type="ARBA" id="ARBA00022807"/>
    </source>
</evidence>
<evidence type="ECO:0000256" key="5">
    <source>
        <dbReference type="ARBA" id="ARBA00022801"/>
    </source>
</evidence>
<dbReference type="OrthoDB" id="448448at2759"/>
<protein>
    <recommendedName>
        <fullName evidence="2">ubiquitinyl hydrolase 1</fullName>
        <ecNumber evidence="2">3.4.19.12</ecNumber>
    </recommendedName>
</protein>
<evidence type="ECO:0000313" key="10">
    <source>
        <dbReference type="Proteomes" id="UP000316726"/>
    </source>
</evidence>
<keyword evidence="10" id="KW-1185">Reference proteome</keyword>
<organism evidence="9 10">
    <name type="scientific">Chloropicon primus</name>
    <dbReference type="NCBI Taxonomy" id="1764295"/>
    <lineage>
        <taxon>Eukaryota</taxon>
        <taxon>Viridiplantae</taxon>
        <taxon>Chlorophyta</taxon>
        <taxon>Chloropicophyceae</taxon>
        <taxon>Chloropicales</taxon>
        <taxon>Chloropicaceae</taxon>
        <taxon>Chloropicon</taxon>
    </lineage>
</organism>